<dbReference type="AlphaFoldDB" id="A0AAU9TXK7"/>
<organism evidence="1 2">
    <name type="scientific">Euphydryas editha</name>
    <name type="common">Edith's checkerspot</name>
    <dbReference type="NCBI Taxonomy" id="104508"/>
    <lineage>
        <taxon>Eukaryota</taxon>
        <taxon>Metazoa</taxon>
        <taxon>Ecdysozoa</taxon>
        <taxon>Arthropoda</taxon>
        <taxon>Hexapoda</taxon>
        <taxon>Insecta</taxon>
        <taxon>Pterygota</taxon>
        <taxon>Neoptera</taxon>
        <taxon>Endopterygota</taxon>
        <taxon>Lepidoptera</taxon>
        <taxon>Glossata</taxon>
        <taxon>Ditrysia</taxon>
        <taxon>Papilionoidea</taxon>
        <taxon>Nymphalidae</taxon>
        <taxon>Nymphalinae</taxon>
        <taxon>Euphydryas</taxon>
    </lineage>
</organism>
<keyword evidence="2" id="KW-1185">Reference proteome</keyword>
<name>A0AAU9TXK7_EUPED</name>
<reference evidence="1" key="1">
    <citation type="submission" date="2022-03" db="EMBL/GenBank/DDBJ databases">
        <authorList>
            <person name="Tunstrom K."/>
        </authorList>
    </citation>
    <scope>NUCLEOTIDE SEQUENCE</scope>
</reference>
<proteinExistence type="predicted"/>
<sequence>MNMKFVRILKSWKSVKVRKLQENLQAQAQNDDDSYFVFETDSSEGEMTESLRSTRPEILMSKYLADPDKDISMLNRHPEIKQVFIKYNTLMPSSGLVDRLFSYATIINLPKSHKLSDQMFEQRVVLKTNISKSHHK</sequence>
<comment type="caution">
    <text evidence="1">The sequence shown here is derived from an EMBL/GenBank/DDBJ whole genome shotgun (WGS) entry which is preliminary data.</text>
</comment>
<accession>A0AAU9TXK7</accession>
<evidence type="ECO:0000313" key="1">
    <source>
        <dbReference type="EMBL" id="CAH2090543.1"/>
    </source>
</evidence>
<gene>
    <name evidence="1" type="ORF">EEDITHA_LOCUS6488</name>
</gene>
<dbReference type="EMBL" id="CAKOGL010000009">
    <property type="protein sequence ID" value="CAH2090543.1"/>
    <property type="molecule type" value="Genomic_DNA"/>
</dbReference>
<evidence type="ECO:0000313" key="2">
    <source>
        <dbReference type="Proteomes" id="UP001153954"/>
    </source>
</evidence>
<protein>
    <submittedName>
        <fullName evidence="1">Uncharacterized protein</fullName>
    </submittedName>
</protein>
<dbReference type="Proteomes" id="UP001153954">
    <property type="component" value="Unassembled WGS sequence"/>
</dbReference>